<reference evidence="2 3" key="1">
    <citation type="submission" date="2019-10" db="EMBL/GenBank/DDBJ databases">
        <authorList>
            <person name="Palmer J.M."/>
        </authorList>
    </citation>
    <scope>NUCLEOTIDE SEQUENCE [LARGE SCALE GENOMIC DNA]</scope>
    <source>
        <strain evidence="2 3">TWF506</strain>
    </source>
</reference>
<keyword evidence="1" id="KW-0732">Signal</keyword>
<protein>
    <submittedName>
        <fullName evidence="2">Uncharacterized protein</fullName>
    </submittedName>
</protein>
<evidence type="ECO:0000313" key="2">
    <source>
        <dbReference type="EMBL" id="KAK6514792.1"/>
    </source>
</evidence>
<sequence>MAVLLKQILLFSLLNWASQVACQDQTFLLNFEGPRFQSGEITGRIQDPVQQFDLSDFTVIEAQALPPGSSLPITSLKSSLLRPCSPSHYISRISPTFQDNVTDRGKTVGIKIAPGPNGQPLFRSFDLSTTCLACIFVPAITQGQALPPPLDNDPLTKVIAPASCDITIIGTKYVAPGSAEKTIITAKAKFTANTILDIAAPTTLRSSDMLRYQFSNQWTDLISVEFKILNAKIGLPVGLPSGFETLLARGAIIESIAIDNVEGTKHTT</sequence>
<dbReference type="EMBL" id="JAVHJM010000004">
    <property type="protein sequence ID" value="KAK6514792.1"/>
    <property type="molecule type" value="Genomic_DNA"/>
</dbReference>
<dbReference type="AlphaFoldDB" id="A0AAN8NE26"/>
<feature type="signal peptide" evidence="1">
    <location>
        <begin position="1"/>
        <end position="22"/>
    </location>
</feature>
<name>A0AAN8NE26_9PEZI</name>
<gene>
    <name evidence="2" type="ORF">TWF506_007154</name>
</gene>
<proteinExistence type="predicted"/>
<keyword evidence="3" id="KW-1185">Reference proteome</keyword>
<evidence type="ECO:0000256" key="1">
    <source>
        <dbReference type="SAM" id="SignalP"/>
    </source>
</evidence>
<organism evidence="2 3">
    <name type="scientific">Arthrobotrys conoides</name>
    <dbReference type="NCBI Taxonomy" id="74498"/>
    <lineage>
        <taxon>Eukaryota</taxon>
        <taxon>Fungi</taxon>
        <taxon>Dikarya</taxon>
        <taxon>Ascomycota</taxon>
        <taxon>Pezizomycotina</taxon>
        <taxon>Orbiliomycetes</taxon>
        <taxon>Orbiliales</taxon>
        <taxon>Orbiliaceae</taxon>
        <taxon>Arthrobotrys</taxon>
    </lineage>
</organism>
<accession>A0AAN8NE26</accession>
<evidence type="ECO:0000313" key="3">
    <source>
        <dbReference type="Proteomes" id="UP001307849"/>
    </source>
</evidence>
<comment type="caution">
    <text evidence="2">The sequence shown here is derived from an EMBL/GenBank/DDBJ whole genome shotgun (WGS) entry which is preliminary data.</text>
</comment>
<dbReference type="Proteomes" id="UP001307849">
    <property type="component" value="Unassembled WGS sequence"/>
</dbReference>
<feature type="chain" id="PRO_5042912042" evidence="1">
    <location>
        <begin position="23"/>
        <end position="268"/>
    </location>
</feature>